<dbReference type="Pfam" id="PF00501">
    <property type="entry name" value="AMP-binding"/>
    <property type="match status" value="1"/>
</dbReference>
<dbReference type="PANTHER" id="PTHR43201">
    <property type="entry name" value="ACYL-COA SYNTHETASE"/>
    <property type="match status" value="1"/>
</dbReference>
<dbReference type="FunFam" id="3.30.300.30:FF:000008">
    <property type="entry name" value="2,3-dihydroxybenzoate-AMP ligase"/>
    <property type="match status" value="1"/>
</dbReference>
<evidence type="ECO:0000313" key="6">
    <source>
        <dbReference type="Proteomes" id="UP000266389"/>
    </source>
</evidence>
<evidence type="ECO:0000259" key="4">
    <source>
        <dbReference type="Pfam" id="PF13193"/>
    </source>
</evidence>
<accession>A0A395M2V3</accession>
<protein>
    <submittedName>
        <fullName evidence="5">AMP-dependent synthetase</fullName>
    </submittedName>
</protein>
<dbReference type="Gene3D" id="3.40.50.12780">
    <property type="entry name" value="N-terminal domain of ligase-like"/>
    <property type="match status" value="1"/>
</dbReference>
<dbReference type="InterPro" id="IPR000873">
    <property type="entry name" value="AMP-dep_synth/lig_dom"/>
</dbReference>
<dbReference type="Proteomes" id="UP000266389">
    <property type="component" value="Unassembled WGS sequence"/>
</dbReference>
<dbReference type="InterPro" id="IPR025110">
    <property type="entry name" value="AMP-bd_C"/>
</dbReference>
<dbReference type="InterPro" id="IPR042099">
    <property type="entry name" value="ANL_N_sf"/>
</dbReference>
<proteinExistence type="inferred from homology"/>
<evidence type="ECO:0000259" key="3">
    <source>
        <dbReference type="Pfam" id="PF00501"/>
    </source>
</evidence>
<dbReference type="InterPro" id="IPR020845">
    <property type="entry name" value="AMP-binding_CS"/>
</dbReference>
<dbReference type="GO" id="GO:0031956">
    <property type="term" value="F:medium-chain fatty acid-CoA ligase activity"/>
    <property type="evidence" value="ECO:0007669"/>
    <property type="project" value="TreeGrafter"/>
</dbReference>
<keyword evidence="2" id="KW-0436">Ligase</keyword>
<evidence type="ECO:0000313" key="5">
    <source>
        <dbReference type="EMBL" id="RFM25080.1"/>
    </source>
</evidence>
<comment type="caution">
    <text evidence="5">The sequence shown here is derived from an EMBL/GenBank/DDBJ whole genome shotgun (WGS) entry which is preliminary data.</text>
</comment>
<feature type="domain" description="AMP-binding enzyme C-terminal" evidence="4">
    <location>
        <begin position="414"/>
        <end position="489"/>
    </location>
</feature>
<dbReference type="SUPFAM" id="SSF56801">
    <property type="entry name" value="Acetyl-CoA synthetase-like"/>
    <property type="match status" value="1"/>
</dbReference>
<sequence length="498" mass="55924">MTVFNWLEKLCMYVPDKIALKEFETGRTLTYQQLDNISNRLARQFTADLGIARGDRIALYADNCLEHFILFFVAQKTGATIVPLNYRLAAKEIHQVLLDCTPKLLITEEKYLPNVAQFPLPASITHQWTLQELQQAGYAQRDLPESFTPCSLDEDDAVFILYTSGTTGLPKGVLYSHKMLFWNSINTTMRLDMTADERTVCVLPLFHTGGLNALSTPLLHRGAYSCLMKKFDAETALHLLESEQATIFLAVPTILKLMAAAPNFHTVDLRHMRFFIVGGEALPISVIELWHNRGIPIRQGFGMTEVGPSLFSLHQRDAVRKIGSIGVPNFYLHVRIVDDEGHDVQQGEVGELIFKGDVVTKGYWNNPTETAKAIKDGWFYSGDLARQDEEGFYYVVDRKKHMYISGGENVYPAEVERVLHMHPCIAEAAVVPTPDEKWGEVGKAFVVLKPGASLSASEVQAFCQANLAKYKVPKYVVFLDALPKNDVGKVNRKALREI</sequence>
<dbReference type="PANTHER" id="PTHR43201:SF5">
    <property type="entry name" value="MEDIUM-CHAIN ACYL-COA LIGASE ACSF2, MITOCHONDRIAL"/>
    <property type="match status" value="1"/>
</dbReference>
<feature type="domain" description="AMP-dependent synthetase/ligase" evidence="3">
    <location>
        <begin position="14"/>
        <end position="364"/>
    </location>
</feature>
<evidence type="ECO:0000256" key="1">
    <source>
        <dbReference type="ARBA" id="ARBA00006432"/>
    </source>
</evidence>
<comment type="similarity">
    <text evidence="1">Belongs to the ATP-dependent AMP-binding enzyme family.</text>
</comment>
<dbReference type="PROSITE" id="PS00455">
    <property type="entry name" value="AMP_BINDING"/>
    <property type="match status" value="1"/>
</dbReference>
<evidence type="ECO:0000256" key="2">
    <source>
        <dbReference type="ARBA" id="ARBA00022598"/>
    </source>
</evidence>
<dbReference type="GO" id="GO:0006631">
    <property type="term" value="P:fatty acid metabolic process"/>
    <property type="evidence" value="ECO:0007669"/>
    <property type="project" value="TreeGrafter"/>
</dbReference>
<name>A0A395M2V3_9BACT</name>
<organism evidence="5 6">
    <name type="scientific">Candidatus Thermochlorobacter aerophilus</name>
    <dbReference type="NCBI Taxonomy" id="1868324"/>
    <lineage>
        <taxon>Bacteria</taxon>
        <taxon>Pseudomonadati</taxon>
        <taxon>Chlorobiota</taxon>
        <taxon>Chlorobiia</taxon>
        <taxon>Chlorobiales</taxon>
        <taxon>Candidatus Thermochlorobacteriaceae</taxon>
        <taxon>Candidatus Thermochlorobacter</taxon>
    </lineage>
</organism>
<dbReference type="CDD" id="cd17631">
    <property type="entry name" value="FACL_FadD13-like"/>
    <property type="match status" value="1"/>
</dbReference>
<dbReference type="AlphaFoldDB" id="A0A395M2V3"/>
<dbReference type="EMBL" id="PHFL01000010">
    <property type="protein sequence ID" value="RFM25080.1"/>
    <property type="molecule type" value="Genomic_DNA"/>
</dbReference>
<dbReference type="Gene3D" id="3.30.300.30">
    <property type="match status" value="1"/>
</dbReference>
<gene>
    <name evidence="5" type="ORF">D0433_02580</name>
</gene>
<dbReference type="Pfam" id="PF13193">
    <property type="entry name" value="AMP-binding_C"/>
    <property type="match status" value="1"/>
</dbReference>
<dbReference type="InterPro" id="IPR045851">
    <property type="entry name" value="AMP-bd_C_sf"/>
</dbReference>
<reference evidence="5 6" key="1">
    <citation type="journal article" date="2011" name="ISME J.">
        <title>Community ecology of hot spring cyanobacterial mats: predominant populations and their functional potential.</title>
        <authorList>
            <person name="Klatt C.G."/>
            <person name="Wood J.M."/>
            <person name="Rusch D.B."/>
            <person name="Bateson M.M."/>
            <person name="Hamamura N."/>
            <person name="Heidelberg J.F."/>
            <person name="Grossman A.R."/>
            <person name="Bhaya D."/>
            <person name="Cohan F.M."/>
            <person name="Kuhl M."/>
            <person name="Bryant D.A."/>
            <person name="Ward D.M."/>
        </authorList>
    </citation>
    <scope>NUCLEOTIDE SEQUENCE [LARGE SCALE GENOMIC DNA]</scope>
    <source>
        <strain evidence="5">OS</strain>
    </source>
</reference>